<sequence length="46" mass="4956">MSTKEKILDVALTLFAKNGYDGTSVEQIAGIVGIKAPSLYKPFIAR</sequence>
<gene>
    <name evidence="4" type="ORF">SAMN02910262_01350</name>
</gene>
<dbReference type="Proteomes" id="UP000214760">
    <property type="component" value="Unassembled WGS sequence"/>
</dbReference>
<reference evidence="4 5" key="1">
    <citation type="submission" date="2016-10" db="EMBL/GenBank/DDBJ databases">
        <authorList>
            <person name="de Groot N.N."/>
        </authorList>
    </citation>
    <scope>NUCLEOTIDE SEQUENCE [LARGE SCALE GENOMIC DNA]</scope>
    <source>
        <strain evidence="4 5">F</strain>
    </source>
</reference>
<dbReference type="PRINTS" id="PR00455">
    <property type="entry name" value="HTHTETR"/>
</dbReference>
<dbReference type="RefSeq" id="WP_081844156.1">
    <property type="nucleotide sequence ID" value="NZ_FOIL01000065.1"/>
</dbReference>
<proteinExistence type="predicted"/>
<evidence type="ECO:0000256" key="2">
    <source>
        <dbReference type="PROSITE-ProRule" id="PRU00335"/>
    </source>
</evidence>
<dbReference type="GO" id="GO:0003677">
    <property type="term" value="F:DNA binding"/>
    <property type="evidence" value="ECO:0007669"/>
    <property type="project" value="UniProtKB-UniRule"/>
</dbReference>
<dbReference type="PROSITE" id="PS50977">
    <property type="entry name" value="HTH_TETR_2"/>
    <property type="match status" value="1"/>
</dbReference>
<dbReference type="InterPro" id="IPR001647">
    <property type="entry name" value="HTH_TetR"/>
</dbReference>
<dbReference type="InterPro" id="IPR009057">
    <property type="entry name" value="Homeodomain-like_sf"/>
</dbReference>
<evidence type="ECO:0000259" key="3">
    <source>
        <dbReference type="PROSITE" id="PS50977"/>
    </source>
</evidence>
<organism evidence="4 5">
    <name type="scientific">[Clostridium] aminophilum</name>
    <dbReference type="NCBI Taxonomy" id="1526"/>
    <lineage>
        <taxon>Bacteria</taxon>
        <taxon>Bacillati</taxon>
        <taxon>Bacillota</taxon>
        <taxon>Clostridia</taxon>
        <taxon>Lachnospirales</taxon>
        <taxon>Lachnospiraceae</taxon>
    </lineage>
</organism>
<dbReference type="SUPFAM" id="SSF46689">
    <property type="entry name" value="Homeodomain-like"/>
    <property type="match status" value="1"/>
</dbReference>
<dbReference type="Pfam" id="PF00440">
    <property type="entry name" value="TetR_N"/>
    <property type="match status" value="1"/>
</dbReference>
<protein>
    <submittedName>
        <fullName evidence="4">Transcriptional regulator, TetR family</fullName>
    </submittedName>
</protein>
<dbReference type="AlphaFoldDB" id="A0A1I6JA19"/>
<evidence type="ECO:0000313" key="4">
    <source>
        <dbReference type="EMBL" id="SFR75778.1"/>
    </source>
</evidence>
<feature type="domain" description="HTH tetR-type" evidence="3">
    <location>
        <begin position="1"/>
        <end position="46"/>
    </location>
</feature>
<evidence type="ECO:0000256" key="1">
    <source>
        <dbReference type="ARBA" id="ARBA00023125"/>
    </source>
</evidence>
<name>A0A1I6JA19_9FIRM</name>
<dbReference type="EMBL" id="FOZC01000006">
    <property type="protein sequence ID" value="SFR75778.1"/>
    <property type="molecule type" value="Genomic_DNA"/>
</dbReference>
<dbReference type="Gene3D" id="1.10.357.10">
    <property type="entry name" value="Tetracycline Repressor, domain 2"/>
    <property type="match status" value="1"/>
</dbReference>
<accession>A0A1I6JA19</accession>
<evidence type="ECO:0000313" key="5">
    <source>
        <dbReference type="Proteomes" id="UP000214760"/>
    </source>
</evidence>
<keyword evidence="1 2" id="KW-0238">DNA-binding</keyword>
<feature type="DNA-binding region" description="H-T-H motif" evidence="2">
    <location>
        <begin position="24"/>
        <end position="43"/>
    </location>
</feature>